<evidence type="ECO:0000313" key="2">
    <source>
        <dbReference type="Proteomes" id="UP000012117"/>
    </source>
</evidence>
<gene>
    <name evidence="1" type="ORF">LEP1GSC124_0547</name>
</gene>
<proteinExistence type="predicted"/>
<accession>M6ZU21</accession>
<reference evidence="1 2" key="1">
    <citation type="submission" date="2013-01" db="EMBL/GenBank/DDBJ databases">
        <authorList>
            <person name="Harkins D.M."/>
            <person name="Durkin A.S."/>
            <person name="Brinkac L.M."/>
            <person name="Haft D.H."/>
            <person name="Selengut J.D."/>
            <person name="Sanka R."/>
            <person name="DePew J."/>
            <person name="Purushe J."/>
            <person name="Picardeau M."/>
            <person name="Werts C."/>
            <person name="Goarant C."/>
            <person name="Vinetz J.M."/>
            <person name="Sutton G.G."/>
            <person name="Nierman W.C."/>
            <person name="Fouts D.E."/>
        </authorList>
    </citation>
    <scope>NUCLEOTIDE SEQUENCE [LARGE SCALE GENOMIC DNA]</scope>
    <source>
        <strain evidence="1 2">200701872</strain>
    </source>
</reference>
<comment type="caution">
    <text evidence="1">The sequence shown here is derived from an EMBL/GenBank/DDBJ whole genome shotgun (WGS) entry which is preliminary data.</text>
</comment>
<dbReference type="Proteomes" id="UP000012117">
    <property type="component" value="Unassembled WGS sequence"/>
</dbReference>
<sequence>YLVSILKGKLTSHPTRQDLLDILHSPLPSNSVITKLSFWKLYEEASRRKLLNKIELIDF</sequence>
<feature type="non-terminal residue" evidence="1">
    <location>
        <position position="1"/>
    </location>
</feature>
<protein>
    <submittedName>
        <fullName evidence="1">Uncharacterized protein</fullName>
    </submittedName>
</protein>
<name>M6ZU21_LEPIR</name>
<dbReference type="AlphaFoldDB" id="M6ZU21"/>
<organism evidence="1 2">
    <name type="scientific">Leptospira interrogans serovar Pyrogenes str. 200701872</name>
    <dbReference type="NCBI Taxonomy" id="1193029"/>
    <lineage>
        <taxon>Bacteria</taxon>
        <taxon>Pseudomonadati</taxon>
        <taxon>Spirochaetota</taxon>
        <taxon>Spirochaetia</taxon>
        <taxon>Leptospirales</taxon>
        <taxon>Leptospiraceae</taxon>
        <taxon>Leptospira</taxon>
    </lineage>
</organism>
<dbReference type="EMBL" id="AKWN02000017">
    <property type="protein sequence ID" value="EMP09566.1"/>
    <property type="molecule type" value="Genomic_DNA"/>
</dbReference>
<evidence type="ECO:0000313" key="1">
    <source>
        <dbReference type="EMBL" id="EMP09566.1"/>
    </source>
</evidence>